<name>A0AAD3HBT7_9STRA</name>
<comment type="caution">
    <text evidence="1">The sequence shown here is derived from an EMBL/GenBank/DDBJ whole genome shotgun (WGS) entry which is preliminary data.</text>
</comment>
<gene>
    <name evidence="1" type="ORF">CTEN210_13854</name>
</gene>
<proteinExistence type="predicted"/>
<keyword evidence="2" id="KW-1185">Reference proteome</keyword>
<evidence type="ECO:0000313" key="1">
    <source>
        <dbReference type="EMBL" id="GFH57378.1"/>
    </source>
</evidence>
<accession>A0AAD3HBT7</accession>
<dbReference type="AlphaFoldDB" id="A0AAD3HBT7"/>
<dbReference type="EMBL" id="BLLK01000058">
    <property type="protein sequence ID" value="GFH57378.1"/>
    <property type="molecule type" value="Genomic_DNA"/>
</dbReference>
<dbReference type="Proteomes" id="UP001054902">
    <property type="component" value="Unassembled WGS sequence"/>
</dbReference>
<protein>
    <submittedName>
        <fullName evidence="1">Uncharacterized protein</fullName>
    </submittedName>
</protein>
<evidence type="ECO:0000313" key="2">
    <source>
        <dbReference type="Proteomes" id="UP001054902"/>
    </source>
</evidence>
<reference evidence="1 2" key="1">
    <citation type="journal article" date="2021" name="Sci. Rep.">
        <title>The genome of the diatom Chaetoceros tenuissimus carries an ancient integrated fragment of an extant virus.</title>
        <authorList>
            <person name="Hongo Y."/>
            <person name="Kimura K."/>
            <person name="Takaki Y."/>
            <person name="Yoshida Y."/>
            <person name="Baba S."/>
            <person name="Kobayashi G."/>
            <person name="Nagasaki K."/>
            <person name="Hano T."/>
            <person name="Tomaru Y."/>
        </authorList>
    </citation>
    <scope>NUCLEOTIDE SEQUENCE [LARGE SCALE GENOMIC DNA]</scope>
    <source>
        <strain evidence="1 2">NIES-3715</strain>
    </source>
</reference>
<organism evidence="1 2">
    <name type="scientific">Chaetoceros tenuissimus</name>
    <dbReference type="NCBI Taxonomy" id="426638"/>
    <lineage>
        <taxon>Eukaryota</taxon>
        <taxon>Sar</taxon>
        <taxon>Stramenopiles</taxon>
        <taxon>Ochrophyta</taxon>
        <taxon>Bacillariophyta</taxon>
        <taxon>Coscinodiscophyceae</taxon>
        <taxon>Chaetocerotophycidae</taxon>
        <taxon>Chaetocerotales</taxon>
        <taxon>Chaetocerotaceae</taxon>
        <taxon>Chaetoceros</taxon>
    </lineage>
</organism>
<sequence length="120" mass="12287">MVGLLLGKSDGDSLIIDDGLDDGRLDGALLGTPVGLDEGTVDGVSLSRRDGKELCKIDGRLLLVIDGAVEKNWLGTIDDSLGDSDVTSVGDWDQVFGCLSPLPRSTGVGGGEGEGGFLVL</sequence>